<dbReference type="GeneID" id="18915791"/>
<reference evidence="1 2" key="1">
    <citation type="journal article" date="2012" name="BMC Genomics">
        <title>Comparative genomics of the white-rot fungi, Phanerochaete carnosa and P. chrysosporium, to elucidate the genetic basis of the distinct wood types they colonize.</title>
        <authorList>
            <person name="Suzuki H."/>
            <person name="MacDonald J."/>
            <person name="Syed K."/>
            <person name="Salamov A."/>
            <person name="Hori C."/>
            <person name="Aerts A."/>
            <person name="Henrissat B."/>
            <person name="Wiebenga A."/>
            <person name="vanKuyk P.A."/>
            <person name="Barry K."/>
            <person name="Lindquist E."/>
            <person name="LaButti K."/>
            <person name="Lapidus A."/>
            <person name="Lucas S."/>
            <person name="Coutinho P."/>
            <person name="Gong Y."/>
            <person name="Samejima M."/>
            <person name="Mahadevan R."/>
            <person name="Abou-Zaid M."/>
            <person name="de Vries R.P."/>
            <person name="Igarashi K."/>
            <person name="Yadav J.S."/>
            <person name="Grigoriev I.V."/>
            <person name="Master E.R."/>
        </authorList>
    </citation>
    <scope>NUCLEOTIDE SEQUENCE [LARGE SCALE GENOMIC DNA]</scope>
    <source>
        <strain evidence="1 2">HHB-10118-sp</strain>
    </source>
</reference>
<dbReference type="Proteomes" id="UP000008370">
    <property type="component" value="Unassembled WGS sequence"/>
</dbReference>
<evidence type="ECO:0000313" key="2">
    <source>
        <dbReference type="Proteomes" id="UP000008370"/>
    </source>
</evidence>
<proteinExistence type="predicted"/>
<protein>
    <submittedName>
        <fullName evidence="1">Uncharacterized protein</fullName>
    </submittedName>
</protein>
<sequence>MKRKKDDQDERNEAVQDHCVTNPHVPPRRVWDLYSNRVLPFFALPERLRNSTGDVRTLDRLWAISHSWVDEEDRQTVDTAINGRQWGVPFPRRTSLSNVRIELLNLGAEYVWLDVLCLRQADESKDSGSNTRTNEWKLDVPTIGNIYSAPSRICVIYFNGLGLSLSVSPDLLKSDRHWFNRVWTLQELCDCWLPGGLTGSSTVYEGTLFTRLKKLRKTIEDAKYDAKKLWPIIRERHCTNDVDRIAGLTYLTPHSTLPVYVEKLNLLLKNLRPEFLTWLFLGCPHDLGDLSEGEKLQLVNREQLYTDSPGSFSQTVYMLRPCRILSSSNKAARREWQGEEETVELWFPPNTFARVKITVWGVVRPDVTYSFLGLGDLRYWILTTGAPEGERDGRLRVVEWGIAHMEAQQAQRLVARGLGRSKTEVVYDQKLRSDGESDPQVRSLRDLKGRRSSVQRLLEGMPLDLW</sequence>
<dbReference type="OrthoDB" id="5418601at2759"/>
<keyword evidence="2" id="KW-1185">Reference proteome</keyword>
<gene>
    <name evidence="1" type="ORF">PHACADRAFT_253498</name>
</gene>
<evidence type="ECO:0000313" key="1">
    <source>
        <dbReference type="EMBL" id="EKM56406.1"/>
    </source>
</evidence>
<name>K5V1N4_PHACS</name>
<organism evidence="1 2">
    <name type="scientific">Phanerochaete carnosa (strain HHB-10118-sp)</name>
    <name type="common">White-rot fungus</name>
    <name type="synonym">Peniophora carnosa</name>
    <dbReference type="NCBI Taxonomy" id="650164"/>
    <lineage>
        <taxon>Eukaryota</taxon>
        <taxon>Fungi</taxon>
        <taxon>Dikarya</taxon>
        <taxon>Basidiomycota</taxon>
        <taxon>Agaricomycotina</taxon>
        <taxon>Agaricomycetes</taxon>
        <taxon>Polyporales</taxon>
        <taxon>Phanerochaetaceae</taxon>
        <taxon>Phanerochaete</taxon>
    </lineage>
</organism>
<dbReference type="InParanoid" id="K5V1N4"/>
<dbReference type="RefSeq" id="XP_007394256.1">
    <property type="nucleotide sequence ID" value="XM_007394194.1"/>
</dbReference>
<dbReference type="KEGG" id="pco:PHACADRAFT_253498"/>
<dbReference type="AlphaFoldDB" id="K5V1N4"/>
<dbReference type="EMBL" id="JH930471">
    <property type="protein sequence ID" value="EKM56406.1"/>
    <property type="molecule type" value="Genomic_DNA"/>
</dbReference>
<accession>K5V1N4</accession>
<dbReference type="HOGENOM" id="CLU_016205_1_0_1"/>